<accession>V9DTN0</accession>
<dbReference type="AlphaFoldDB" id="V9DTN0"/>
<comment type="caution">
    <text evidence="1">The sequence shown here is derived from an EMBL/GenBank/DDBJ whole genome shotgun (WGS) entry which is preliminary data.</text>
</comment>
<evidence type="ECO:0000313" key="2">
    <source>
        <dbReference type="Proteomes" id="UP000018721"/>
    </source>
</evidence>
<dbReference type="HOGENOM" id="CLU_2042706_0_0_1"/>
<sequence>MQVAAFRAGITLDGMESEVLEAEELAFLLQNSNASGLVSEPKTLDENTPLADIYSLEDQNRKKNVVVLLDASVILGFWVSSPSPLAPRCYVLGWDLCRRSCWSTEYHPAADGDVLRLLEVV</sequence>
<dbReference type="EMBL" id="ANIZ01004333">
    <property type="protein sequence ID" value="ETI30214.1"/>
    <property type="molecule type" value="Genomic_DNA"/>
</dbReference>
<gene>
    <name evidence="1" type="ORF">F443_22668</name>
</gene>
<evidence type="ECO:0000313" key="1">
    <source>
        <dbReference type="EMBL" id="ETI30214.1"/>
    </source>
</evidence>
<reference evidence="1 2" key="1">
    <citation type="submission" date="2013-11" db="EMBL/GenBank/DDBJ databases">
        <title>The Genome Sequence of Phytophthora parasitica P1569.</title>
        <authorList>
            <consortium name="The Broad Institute Genomics Platform"/>
            <person name="Russ C."/>
            <person name="Tyler B."/>
            <person name="Panabieres F."/>
            <person name="Shan W."/>
            <person name="Tripathy S."/>
            <person name="Grunwald N."/>
            <person name="Machado M."/>
            <person name="Johnson C.S."/>
            <person name="Arredondo F."/>
            <person name="Hong C."/>
            <person name="Coffey M."/>
            <person name="Young S.K."/>
            <person name="Zeng Q."/>
            <person name="Gargeya S."/>
            <person name="Fitzgerald M."/>
            <person name="Abouelleil A."/>
            <person name="Alvarado L."/>
            <person name="Chapman S.B."/>
            <person name="Gainer-Dewar J."/>
            <person name="Goldberg J."/>
            <person name="Griggs A."/>
            <person name="Gujja S."/>
            <person name="Hansen M."/>
            <person name="Howarth C."/>
            <person name="Imamovic A."/>
            <person name="Ireland A."/>
            <person name="Larimer J."/>
            <person name="McCowan C."/>
            <person name="Murphy C."/>
            <person name="Pearson M."/>
            <person name="Poon T.W."/>
            <person name="Priest M."/>
            <person name="Roberts A."/>
            <person name="Saif S."/>
            <person name="Shea T."/>
            <person name="Sykes S."/>
            <person name="Wortman J."/>
            <person name="Nusbaum C."/>
            <person name="Birren B."/>
        </authorList>
    </citation>
    <scope>NUCLEOTIDE SEQUENCE [LARGE SCALE GENOMIC DNA]</scope>
    <source>
        <strain evidence="1 2">P1569</strain>
    </source>
</reference>
<protein>
    <submittedName>
        <fullName evidence="1">Uncharacterized protein</fullName>
    </submittedName>
</protein>
<dbReference type="Proteomes" id="UP000018721">
    <property type="component" value="Unassembled WGS sequence"/>
</dbReference>
<proteinExistence type="predicted"/>
<name>V9DTN0_PHYNI</name>
<keyword evidence="2" id="KW-1185">Reference proteome</keyword>
<organism evidence="1 2">
    <name type="scientific">Phytophthora nicotianae P1569</name>
    <dbReference type="NCBI Taxonomy" id="1317065"/>
    <lineage>
        <taxon>Eukaryota</taxon>
        <taxon>Sar</taxon>
        <taxon>Stramenopiles</taxon>
        <taxon>Oomycota</taxon>
        <taxon>Peronosporomycetes</taxon>
        <taxon>Peronosporales</taxon>
        <taxon>Peronosporaceae</taxon>
        <taxon>Phytophthora</taxon>
    </lineage>
</organism>